<accession>A0A2K8KSL6</accession>
<keyword evidence="1" id="KW-0472">Membrane</keyword>
<dbReference type="OrthoDB" id="9937085at2"/>
<name>A0A2K8KSL6_9GAMM</name>
<dbReference type="Proteomes" id="UP000229757">
    <property type="component" value="Chromosome"/>
</dbReference>
<protein>
    <submittedName>
        <fullName evidence="2">Uncharacterized protein</fullName>
    </submittedName>
</protein>
<dbReference type="RefSeq" id="WP_158524381.1">
    <property type="nucleotide sequence ID" value="NZ_CP011797.1"/>
</dbReference>
<evidence type="ECO:0000313" key="2">
    <source>
        <dbReference type="EMBL" id="ATX77718.1"/>
    </source>
</evidence>
<keyword evidence="3" id="KW-1185">Reference proteome</keyword>
<proteinExistence type="predicted"/>
<keyword evidence="1" id="KW-1133">Transmembrane helix</keyword>
<organism evidence="2 3">
    <name type="scientific">Reinekea forsetii</name>
    <dbReference type="NCBI Taxonomy" id="1336806"/>
    <lineage>
        <taxon>Bacteria</taxon>
        <taxon>Pseudomonadati</taxon>
        <taxon>Pseudomonadota</taxon>
        <taxon>Gammaproteobacteria</taxon>
        <taxon>Oceanospirillales</taxon>
        <taxon>Saccharospirillaceae</taxon>
        <taxon>Reinekea</taxon>
    </lineage>
</organism>
<reference evidence="2 3" key="1">
    <citation type="journal article" date="2017" name="Environ. Microbiol.">
        <title>Genomic and physiological analyses of 'Reinekea forsetii' reveal a versatile opportunistic lifestyle during spring algae blooms.</title>
        <authorList>
            <person name="Avci B."/>
            <person name="Hahnke R.L."/>
            <person name="Chafee M."/>
            <person name="Fischer T."/>
            <person name="Gruber-Vodicka H."/>
            <person name="Tegetmeyer H.E."/>
            <person name="Harder J."/>
            <person name="Fuchs B.M."/>
            <person name="Amann R.I."/>
            <person name="Teeling H."/>
        </authorList>
    </citation>
    <scope>NUCLEOTIDE SEQUENCE [LARGE SCALE GENOMIC DNA]</scope>
    <source>
        <strain evidence="2 3">Hel1_31_D35</strain>
    </source>
</reference>
<dbReference type="AlphaFoldDB" id="A0A2K8KSL6"/>
<keyword evidence="1" id="KW-0812">Transmembrane</keyword>
<sequence>MFIKLMILPLYLLLPYTLTWFDARTFWYLPFLLWFLGILVNALVERSRGRRS</sequence>
<feature type="transmembrane region" description="Helical" evidence="1">
    <location>
        <begin position="5"/>
        <end position="21"/>
    </location>
</feature>
<evidence type="ECO:0000256" key="1">
    <source>
        <dbReference type="SAM" id="Phobius"/>
    </source>
</evidence>
<dbReference type="KEGG" id="rfo:REIFOR_02594"/>
<feature type="transmembrane region" description="Helical" evidence="1">
    <location>
        <begin position="27"/>
        <end position="44"/>
    </location>
</feature>
<evidence type="ECO:0000313" key="3">
    <source>
        <dbReference type="Proteomes" id="UP000229757"/>
    </source>
</evidence>
<dbReference type="EMBL" id="CP011797">
    <property type="protein sequence ID" value="ATX77718.1"/>
    <property type="molecule type" value="Genomic_DNA"/>
</dbReference>
<gene>
    <name evidence="2" type="ORF">REIFOR_02594</name>
</gene>